<name>A0A0C3IF52_PISTI</name>
<proteinExistence type="predicted"/>
<accession>A0A0C3IF52</accession>
<dbReference type="GO" id="GO:0003726">
    <property type="term" value="F:double-stranded RNA adenosine deaminase activity"/>
    <property type="evidence" value="ECO:0007669"/>
    <property type="project" value="TreeGrafter"/>
</dbReference>
<evidence type="ECO:0000259" key="1">
    <source>
        <dbReference type="PROSITE" id="PS50141"/>
    </source>
</evidence>
<keyword evidence="3" id="KW-1185">Reference proteome</keyword>
<evidence type="ECO:0000313" key="3">
    <source>
        <dbReference type="Proteomes" id="UP000054217"/>
    </source>
</evidence>
<dbReference type="Proteomes" id="UP000054217">
    <property type="component" value="Unassembled WGS sequence"/>
</dbReference>
<dbReference type="PANTHER" id="PTHR10910:SF62">
    <property type="entry name" value="AT07585P-RELATED"/>
    <property type="match status" value="1"/>
</dbReference>
<dbReference type="HOGENOM" id="CLU_005382_5_1_1"/>
<feature type="domain" description="A to I editase" evidence="1">
    <location>
        <begin position="47"/>
        <end position="388"/>
    </location>
</feature>
<dbReference type="GO" id="GO:0005730">
    <property type="term" value="C:nucleolus"/>
    <property type="evidence" value="ECO:0007669"/>
    <property type="project" value="TreeGrafter"/>
</dbReference>
<dbReference type="AlphaFoldDB" id="A0A0C3IF52"/>
<protein>
    <recommendedName>
        <fullName evidence="1">A to I editase domain-containing protein</fullName>
    </recommendedName>
</protein>
<dbReference type="STRING" id="870435.A0A0C3IF52"/>
<dbReference type="InterPro" id="IPR002466">
    <property type="entry name" value="A_deamin"/>
</dbReference>
<dbReference type="OrthoDB" id="10268011at2759"/>
<dbReference type="PANTHER" id="PTHR10910">
    <property type="entry name" value="EUKARYOTE SPECIFIC DSRNA BINDING PROTEIN"/>
    <property type="match status" value="1"/>
</dbReference>
<organism evidence="2 3">
    <name type="scientific">Pisolithus tinctorius Marx 270</name>
    <dbReference type="NCBI Taxonomy" id="870435"/>
    <lineage>
        <taxon>Eukaryota</taxon>
        <taxon>Fungi</taxon>
        <taxon>Dikarya</taxon>
        <taxon>Basidiomycota</taxon>
        <taxon>Agaricomycotina</taxon>
        <taxon>Agaricomycetes</taxon>
        <taxon>Agaricomycetidae</taxon>
        <taxon>Boletales</taxon>
        <taxon>Sclerodermatineae</taxon>
        <taxon>Pisolithaceae</taxon>
        <taxon>Pisolithus</taxon>
    </lineage>
</organism>
<evidence type="ECO:0000313" key="2">
    <source>
        <dbReference type="EMBL" id="KIN95667.1"/>
    </source>
</evidence>
<dbReference type="GO" id="GO:0008251">
    <property type="term" value="F:tRNA-specific adenosine deaminase activity"/>
    <property type="evidence" value="ECO:0007669"/>
    <property type="project" value="TreeGrafter"/>
</dbReference>
<reference evidence="2 3" key="1">
    <citation type="submission" date="2014-04" db="EMBL/GenBank/DDBJ databases">
        <authorList>
            <consortium name="DOE Joint Genome Institute"/>
            <person name="Kuo A."/>
            <person name="Kohler A."/>
            <person name="Costa M.D."/>
            <person name="Nagy L.G."/>
            <person name="Floudas D."/>
            <person name="Copeland A."/>
            <person name="Barry K.W."/>
            <person name="Cichocki N."/>
            <person name="Veneault-Fourrey C."/>
            <person name="LaButti K."/>
            <person name="Lindquist E.A."/>
            <person name="Lipzen A."/>
            <person name="Lundell T."/>
            <person name="Morin E."/>
            <person name="Murat C."/>
            <person name="Sun H."/>
            <person name="Tunlid A."/>
            <person name="Henrissat B."/>
            <person name="Grigoriev I.V."/>
            <person name="Hibbett D.S."/>
            <person name="Martin F."/>
            <person name="Nordberg H.P."/>
            <person name="Cantor M.N."/>
            <person name="Hua S.X."/>
        </authorList>
    </citation>
    <scope>NUCLEOTIDE SEQUENCE [LARGE SCALE GENOMIC DNA]</scope>
    <source>
        <strain evidence="2 3">Marx 270</strain>
    </source>
</reference>
<dbReference type="GO" id="GO:0003725">
    <property type="term" value="F:double-stranded RNA binding"/>
    <property type="evidence" value="ECO:0007669"/>
    <property type="project" value="TreeGrafter"/>
</dbReference>
<dbReference type="GO" id="GO:0006382">
    <property type="term" value="P:adenosine to inosine editing"/>
    <property type="evidence" value="ECO:0007669"/>
    <property type="project" value="TreeGrafter"/>
</dbReference>
<dbReference type="EMBL" id="KN832062">
    <property type="protein sequence ID" value="KIN95667.1"/>
    <property type="molecule type" value="Genomic_DNA"/>
</dbReference>
<reference evidence="3" key="2">
    <citation type="submission" date="2015-01" db="EMBL/GenBank/DDBJ databases">
        <title>Evolutionary Origins and Diversification of the Mycorrhizal Mutualists.</title>
        <authorList>
            <consortium name="DOE Joint Genome Institute"/>
            <consortium name="Mycorrhizal Genomics Consortium"/>
            <person name="Kohler A."/>
            <person name="Kuo A."/>
            <person name="Nagy L.G."/>
            <person name="Floudas D."/>
            <person name="Copeland A."/>
            <person name="Barry K.W."/>
            <person name="Cichocki N."/>
            <person name="Veneault-Fourrey C."/>
            <person name="LaButti K."/>
            <person name="Lindquist E.A."/>
            <person name="Lipzen A."/>
            <person name="Lundell T."/>
            <person name="Morin E."/>
            <person name="Murat C."/>
            <person name="Riley R."/>
            <person name="Ohm R."/>
            <person name="Sun H."/>
            <person name="Tunlid A."/>
            <person name="Henrissat B."/>
            <person name="Grigoriev I.V."/>
            <person name="Hibbett D.S."/>
            <person name="Martin F."/>
        </authorList>
    </citation>
    <scope>NUCLEOTIDE SEQUENCE [LARGE SCALE GENOMIC DNA]</scope>
    <source>
        <strain evidence="3">Marx 270</strain>
    </source>
</reference>
<dbReference type="GO" id="GO:0006396">
    <property type="term" value="P:RNA processing"/>
    <property type="evidence" value="ECO:0007669"/>
    <property type="project" value="InterPro"/>
</dbReference>
<gene>
    <name evidence="2" type="ORF">M404DRAFT_165228</name>
</gene>
<dbReference type="InParanoid" id="A0A0C3IF52"/>
<dbReference type="PROSITE" id="PS50141">
    <property type="entry name" value="A_DEAMIN_EDITASE"/>
    <property type="match status" value="1"/>
</dbReference>
<sequence>MTTDEDSAFVQDVLKKYLSLSVTPHHGTYTILAAIALSYLGETKIIGLATGCKCLPKNRLPEKGDALHDSHAEVLARRCVRRWFLEEIQRYVTSGGSSQWLAKDESDGKFRVKEGVQVIMYISTPPCGDASMRFLASFQNDEMAQLKNSVVPEALPPSAVSRGRNNYALFGVLRTKPGRADSPATLSMSCSDKIARWNVLGIQGALGSAFLHPVYLSRIIIGEVNEDIRGDVKIDCERAFWGRLDVSNLPRGFQIHRPVIAFTSVLFPFSKVAVASAMKDGDCCSSNESLCWISDSPTHEVLINGLKRGVPPKHRFKSMFRPRVSKISMLHMYHDTLVTLGVDARSDLRTYFEIKQAVSHYQAARRCLQAEGCAFAGWITSGEQWESFAITS</sequence>
<dbReference type="FunCoup" id="A0A0C3IF52">
    <property type="interactions" value="451"/>
</dbReference>
<dbReference type="SMART" id="SM00552">
    <property type="entry name" value="ADEAMc"/>
    <property type="match status" value="1"/>
</dbReference>
<dbReference type="Pfam" id="PF02137">
    <property type="entry name" value="A_deamin"/>
    <property type="match status" value="1"/>
</dbReference>
<dbReference type="GO" id="GO:0005737">
    <property type="term" value="C:cytoplasm"/>
    <property type="evidence" value="ECO:0007669"/>
    <property type="project" value="TreeGrafter"/>
</dbReference>